<dbReference type="Gene3D" id="1.10.287.1490">
    <property type="match status" value="1"/>
</dbReference>
<organism evidence="3">
    <name type="scientific">marine metagenome</name>
    <dbReference type="NCBI Taxonomy" id="408172"/>
    <lineage>
        <taxon>unclassified sequences</taxon>
        <taxon>metagenomes</taxon>
        <taxon>ecological metagenomes</taxon>
    </lineage>
</organism>
<gene>
    <name evidence="3" type="ORF">METZ01_LOCUS163744</name>
</gene>
<reference evidence="3" key="1">
    <citation type="submission" date="2018-05" db="EMBL/GenBank/DDBJ databases">
        <authorList>
            <person name="Lanie J.A."/>
            <person name="Ng W.-L."/>
            <person name="Kazmierczak K.M."/>
            <person name="Andrzejewski T.M."/>
            <person name="Davidsen T.M."/>
            <person name="Wayne K.J."/>
            <person name="Tettelin H."/>
            <person name="Glass J.I."/>
            <person name="Rusch D."/>
            <person name="Podicherti R."/>
            <person name="Tsui H.-C.T."/>
            <person name="Winkler M.E."/>
        </authorList>
    </citation>
    <scope>NUCLEOTIDE SEQUENCE</scope>
</reference>
<sequence length="265" mass="29075">MTKPLSKEKIMFDWSSTKGLLSMAGSGLLTILAIGIGIGYVIFQPSASEASSRLETSVERISRLESSIESKDARFNDLLNVVGGYKQEIARMKATNGGLLEQLAQQRVTVSTAELAKQTAATDLVAIQKEIASLEDDLVAMQSLHGQLFSLEGAIQPMDSDRLLLVELRKSMPDDLDAATKYWKTVKEQAVKSDPSLGTKVDRVIRFLPTYFDWLGGEYTDTCDSVLAFFDSGAVEFGTMSGDLNNDIFLVMINRMDSAINLVRN</sequence>
<feature type="transmembrane region" description="Helical" evidence="2">
    <location>
        <begin position="20"/>
        <end position="43"/>
    </location>
</feature>
<keyword evidence="1" id="KW-0175">Coiled coil</keyword>
<evidence type="ECO:0000256" key="2">
    <source>
        <dbReference type="SAM" id="Phobius"/>
    </source>
</evidence>
<dbReference type="AlphaFoldDB" id="A0A382BAL9"/>
<keyword evidence="2" id="KW-1133">Transmembrane helix</keyword>
<proteinExistence type="predicted"/>
<name>A0A382BAL9_9ZZZZ</name>
<feature type="coiled-coil region" evidence="1">
    <location>
        <begin position="117"/>
        <end position="144"/>
    </location>
</feature>
<evidence type="ECO:0000313" key="3">
    <source>
        <dbReference type="EMBL" id="SVB10890.1"/>
    </source>
</evidence>
<protein>
    <submittedName>
        <fullName evidence="3">Uncharacterized protein</fullName>
    </submittedName>
</protein>
<dbReference type="EMBL" id="UINC01028962">
    <property type="protein sequence ID" value="SVB10890.1"/>
    <property type="molecule type" value="Genomic_DNA"/>
</dbReference>
<accession>A0A382BAL9</accession>
<keyword evidence="2" id="KW-0812">Transmembrane</keyword>
<dbReference type="SUPFAM" id="SSF58100">
    <property type="entry name" value="Bacterial hemolysins"/>
    <property type="match status" value="1"/>
</dbReference>
<evidence type="ECO:0000256" key="1">
    <source>
        <dbReference type="SAM" id="Coils"/>
    </source>
</evidence>
<keyword evidence="2" id="KW-0472">Membrane</keyword>